<dbReference type="SUPFAM" id="SSF143548">
    <property type="entry name" value="Serine metabolism enzymes domain"/>
    <property type="match status" value="1"/>
</dbReference>
<comment type="caution">
    <text evidence="13">The sequence shown here is derived from an EMBL/GenBank/DDBJ whole genome shotgun (WGS) entry which is preliminary data.</text>
</comment>
<dbReference type="Pfam" id="PF00389">
    <property type="entry name" value="2-Hacid_dh"/>
    <property type="match status" value="1"/>
</dbReference>
<dbReference type="PROSITE" id="PS51671">
    <property type="entry name" value="ACT"/>
    <property type="match status" value="1"/>
</dbReference>
<dbReference type="FunFam" id="3.30.70.260:FF:000008">
    <property type="entry name" value="D-3-phosphoglycerate dehydrogenase, chloroplastic"/>
    <property type="match status" value="1"/>
</dbReference>
<evidence type="ECO:0000256" key="4">
    <source>
        <dbReference type="ARBA" id="ARBA00021582"/>
    </source>
</evidence>
<comment type="catalytic activity">
    <reaction evidence="9">
        <text>(R)-2-hydroxyglutarate + NAD(+) = 2-oxoglutarate + NADH + H(+)</text>
        <dbReference type="Rhea" id="RHEA:49612"/>
        <dbReference type="ChEBI" id="CHEBI:15378"/>
        <dbReference type="ChEBI" id="CHEBI:15801"/>
        <dbReference type="ChEBI" id="CHEBI:16810"/>
        <dbReference type="ChEBI" id="CHEBI:57540"/>
        <dbReference type="ChEBI" id="CHEBI:57945"/>
        <dbReference type="EC" id="1.1.1.399"/>
    </reaction>
</comment>
<dbReference type="InterPro" id="IPR006140">
    <property type="entry name" value="D-isomer_DH_NAD-bd"/>
</dbReference>
<keyword evidence="5 11" id="KW-0028">Amino-acid biosynthesis</keyword>
<dbReference type="SUPFAM" id="SSF52283">
    <property type="entry name" value="Formate/glycerate dehydrogenase catalytic domain-like"/>
    <property type="match status" value="1"/>
</dbReference>
<dbReference type="PROSITE" id="PS00671">
    <property type="entry name" value="D_2_HYDROXYACID_DH_3"/>
    <property type="match status" value="1"/>
</dbReference>
<dbReference type="InterPro" id="IPR036291">
    <property type="entry name" value="NAD(P)-bd_dom_sf"/>
</dbReference>
<evidence type="ECO:0000256" key="5">
    <source>
        <dbReference type="ARBA" id="ARBA00022605"/>
    </source>
</evidence>
<evidence type="ECO:0000256" key="11">
    <source>
        <dbReference type="RuleBase" id="RU363003"/>
    </source>
</evidence>
<dbReference type="EMBL" id="WKKI01000002">
    <property type="protein sequence ID" value="MRX71038.1"/>
    <property type="molecule type" value="Genomic_DNA"/>
</dbReference>
<dbReference type="InterPro" id="IPR002912">
    <property type="entry name" value="ACT_dom"/>
</dbReference>
<comment type="similarity">
    <text evidence="3 11">Belongs to the D-isomer specific 2-hydroxyacid dehydrogenase family.</text>
</comment>
<dbReference type="SUPFAM" id="SSF55021">
    <property type="entry name" value="ACT-like"/>
    <property type="match status" value="1"/>
</dbReference>
<dbReference type="GO" id="GO:0051287">
    <property type="term" value="F:NAD binding"/>
    <property type="evidence" value="ECO:0007669"/>
    <property type="project" value="UniProtKB-UniRule"/>
</dbReference>
<keyword evidence="8 11" id="KW-0718">Serine biosynthesis</keyword>
<protein>
    <recommendedName>
        <fullName evidence="4 11">D-3-phosphoglycerate dehydrogenase</fullName>
        <ecNumber evidence="11">1.1.1.95</ecNumber>
    </recommendedName>
</protein>
<dbReference type="InterPro" id="IPR029009">
    <property type="entry name" value="ASB_dom_sf"/>
</dbReference>
<evidence type="ECO:0000256" key="7">
    <source>
        <dbReference type="ARBA" id="ARBA00023027"/>
    </source>
</evidence>
<dbReference type="Proteomes" id="UP000448867">
    <property type="component" value="Unassembled WGS sequence"/>
</dbReference>
<comment type="catalytic activity">
    <reaction evidence="10 11">
        <text>(2R)-3-phosphoglycerate + NAD(+) = 3-phosphooxypyruvate + NADH + H(+)</text>
        <dbReference type="Rhea" id="RHEA:12641"/>
        <dbReference type="ChEBI" id="CHEBI:15378"/>
        <dbReference type="ChEBI" id="CHEBI:18110"/>
        <dbReference type="ChEBI" id="CHEBI:57540"/>
        <dbReference type="ChEBI" id="CHEBI:57945"/>
        <dbReference type="ChEBI" id="CHEBI:58272"/>
        <dbReference type="EC" id="1.1.1.95"/>
    </reaction>
</comment>
<comment type="function">
    <text evidence="1">Catalyzes the reversible oxidation of 3-phospho-D-glycerate to 3-phosphonooxypyruvate, the first step of the phosphorylated L-serine biosynthesis pathway. Also catalyzes the reversible oxidation of 2-hydroxyglutarate to 2-oxoglutarate.</text>
</comment>
<feature type="domain" description="ACT" evidence="12">
    <location>
        <begin position="452"/>
        <end position="524"/>
    </location>
</feature>
<evidence type="ECO:0000256" key="1">
    <source>
        <dbReference type="ARBA" id="ARBA00003800"/>
    </source>
</evidence>
<dbReference type="FunFam" id="3.40.50.720:FF:000021">
    <property type="entry name" value="D-3-phosphoglycerate dehydrogenase"/>
    <property type="match status" value="1"/>
</dbReference>
<accession>A0A7X2IXQ2</accession>
<dbReference type="SUPFAM" id="SSF51735">
    <property type="entry name" value="NAD(P)-binding Rossmann-fold domains"/>
    <property type="match status" value="1"/>
</dbReference>
<keyword evidence="14" id="KW-1185">Reference proteome</keyword>
<dbReference type="InterPro" id="IPR045626">
    <property type="entry name" value="PGDH_ASB_dom"/>
</dbReference>
<dbReference type="Gene3D" id="3.40.50.720">
    <property type="entry name" value="NAD(P)-binding Rossmann-like Domain"/>
    <property type="match status" value="2"/>
</dbReference>
<dbReference type="PANTHER" id="PTHR42789:SF1">
    <property type="entry name" value="D-ISOMER SPECIFIC 2-HYDROXYACID DEHYDROGENASE FAMILY PROTEIN (AFU_ORTHOLOGUE AFUA_6G10090)"/>
    <property type="match status" value="1"/>
</dbReference>
<organism evidence="13 14">
    <name type="scientific">Metabacillus lacus</name>
    <dbReference type="NCBI Taxonomy" id="1983721"/>
    <lineage>
        <taxon>Bacteria</taxon>
        <taxon>Bacillati</taxon>
        <taxon>Bacillota</taxon>
        <taxon>Bacilli</taxon>
        <taxon>Bacillales</taxon>
        <taxon>Bacillaceae</taxon>
        <taxon>Metabacillus</taxon>
    </lineage>
</organism>
<dbReference type="Pfam" id="PF19304">
    <property type="entry name" value="PGDH_inter"/>
    <property type="match status" value="1"/>
</dbReference>
<dbReference type="GO" id="GO:0006564">
    <property type="term" value="P:L-serine biosynthetic process"/>
    <property type="evidence" value="ECO:0007669"/>
    <property type="project" value="UniProtKB-UniRule"/>
</dbReference>
<dbReference type="Pfam" id="PF02826">
    <property type="entry name" value="2-Hacid_dh_C"/>
    <property type="match status" value="1"/>
</dbReference>
<dbReference type="PANTHER" id="PTHR42789">
    <property type="entry name" value="D-ISOMER SPECIFIC 2-HYDROXYACID DEHYDROGENASE FAMILY PROTEIN (AFU_ORTHOLOGUE AFUA_6G10090)"/>
    <property type="match status" value="1"/>
</dbReference>
<dbReference type="OrthoDB" id="9805416at2"/>
<dbReference type="UniPathway" id="UPA00135">
    <property type="reaction ID" value="UER00196"/>
</dbReference>
<evidence type="ECO:0000256" key="8">
    <source>
        <dbReference type="ARBA" id="ARBA00023299"/>
    </source>
</evidence>
<dbReference type="EC" id="1.1.1.95" evidence="11"/>
<reference evidence="13 14" key="1">
    <citation type="submission" date="2019-11" db="EMBL/GenBank/DDBJ databases">
        <title>Bacillus lacus genome.</title>
        <authorList>
            <person name="Allen C.J."/>
            <person name="Newman J.D."/>
        </authorList>
    </citation>
    <scope>NUCLEOTIDE SEQUENCE [LARGE SCALE GENOMIC DNA]</scope>
    <source>
        <strain evidence="13 14">KCTC 33946</strain>
    </source>
</reference>
<comment type="pathway">
    <text evidence="2 11">Amino-acid biosynthesis; L-serine biosynthesis; L-serine from 3-phospho-D-glycerate: step 1/3.</text>
</comment>
<dbReference type="InterPro" id="IPR029752">
    <property type="entry name" value="D-isomer_DH_CS1"/>
</dbReference>
<dbReference type="Gene3D" id="3.30.1330.90">
    <property type="entry name" value="D-3-phosphoglycerate dehydrogenase, domain 3"/>
    <property type="match status" value="1"/>
</dbReference>
<dbReference type="CDD" id="cd12173">
    <property type="entry name" value="PGDH_4"/>
    <property type="match status" value="1"/>
</dbReference>
<evidence type="ECO:0000313" key="14">
    <source>
        <dbReference type="Proteomes" id="UP000448867"/>
    </source>
</evidence>
<evidence type="ECO:0000256" key="9">
    <source>
        <dbReference type="ARBA" id="ARBA00048126"/>
    </source>
</evidence>
<dbReference type="PROSITE" id="PS00065">
    <property type="entry name" value="D_2_HYDROXYACID_DH_1"/>
    <property type="match status" value="1"/>
</dbReference>
<dbReference type="GO" id="GO:0004617">
    <property type="term" value="F:phosphoglycerate dehydrogenase activity"/>
    <property type="evidence" value="ECO:0007669"/>
    <property type="project" value="UniProtKB-UniRule"/>
</dbReference>
<dbReference type="InterPro" id="IPR006139">
    <property type="entry name" value="D-isomer_2_OHA_DH_cat_dom"/>
</dbReference>
<dbReference type="InterPro" id="IPR029753">
    <property type="entry name" value="D-isomer_DH_CS"/>
</dbReference>
<evidence type="ECO:0000313" key="13">
    <source>
        <dbReference type="EMBL" id="MRX71038.1"/>
    </source>
</evidence>
<dbReference type="PROSITE" id="PS00670">
    <property type="entry name" value="D_2_HYDROXYACID_DH_2"/>
    <property type="match status" value="1"/>
</dbReference>
<keyword evidence="7 11" id="KW-0520">NAD</keyword>
<dbReference type="Pfam" id="PF01842">
    <property type="entry name" value="ACT"/>
    <property type="match status" value="1"/>
</dbReference>
<evidence type="ECO:0000256" key="6">
    <source>
        <dbReference type="ARBA" id="ARBA00023002"/>
    </source>
</evidence>
<evidence type="ECO:0000256" key="2">
    <source>
        <dbReference type="ARBA" id="ARBA00005216"/>
    </source>
</evidence>
<dbReference type="InterPro" id="IPR006236">
    <property type="entry name" value="PGDH"/>
</dbReference>
<dbReference type="AlphaFoldDB" id="A0A7X2IXQ2"/>
<evidence type="ECO:0000256" key="3">
    <source>
        <dbReference type="ARBA" id="ARBA00005854"/>
    </source>
</evidence>
<dbReference type="Gene3D" id="3.30.70.260">
    <property type="match status" value="1"/>
</dbReference>
<dbReference type="InterPro" id="IPR045865">
    <property type="entry name" value="ACT-like_dom_sf"/>
</dbReference>
<dbReference type="RefSeq" id="WP_154306156.1">
    <property type="nucleotide sequence ID" value="NZ_WKKI01000002.1"/>
</dbReference>
<sequence>MFRILVSDKISEEGLQPLLNSSHIMLVNKNVADAGEELETADALLVRSATQVTEELMKKMPQLKIVARAGVGVDNIDVEAATKLGIVVINAPDGNTISTTEHTFAMMASMLRHIPQATVSVKSNEWNRNAFVGTEMRGKTLGIVGLGRIGSELAKRARAFEMNVIVFDPFLTEERAYKIGVTTASLDELLSTADIITVHTPLTKETKGLLNEKTLSKTKKGVYLINCARGGIIEEAAVIPLLESGHIRGIALDVFETEPPENTSLLQYEQVIATPHLGASTKEAQLNVASQVSEEVLAFFNGEPVTSSINLPTISKEVYEKIMPFYQLAKKMGNFVSQCMAEPVNEISVAYEGSVGELQTAAITKSLIAGFLSPRVASTVNEVNAGMIAKERGISFSEKISNETSGYENCLTVKVVGNKSVFSIKGTYIPHYGERIVELNGFNIDFYPDGHLLYIQHSDKPGAIGRVGRLLGDHSINIATMQVGRKQRGGDAIMMLSFDKAVTERVVSELNDLEGIVSVRTIDL</sequence>
<dbReference type="InterPro" id="IPR050857">
    <property type="entry name" value="D-2-hydroxyacid_DH"/>
</dbReference>
<dbReference type="NCBIfam" id="TIGR01327">
    <property type="entry name" value="PGDH"/>
    <property type="match status" value="1"/>
</dbReference>
<evidence type="ECO:0000256" key="10">
    <source>
        <dbReference type="ARBA" id="ARBA00048731"/>
    </source>
</evidence>
<proteinExistence type="inferred from homology"/>
<evidence type="ECO:0000259" key="12">
    <source>
        <dbReference type="PROSITE" id="PS51671"/>
    </source>
</evidence>
<keyword evidence="6 11" id="KW-0560">Oxidoreductase</keyword>
<gene>
    <name evidence="13" type="ORF">GJU40_02495</name>
</gene>
<name>A0A7X2IXQ2_9BACI</name>
<dbReference type="CDD" id="cd04902">
    <property type="entry name" value="ACT_3PGDH-xct"/>
    <property type="match status" value="1"/>
</dbReference>